<comment type="caution">
    <text evidence="1">The sequence shown here is derived from an EMBL/GenBank/DDBJ whole genome shotgun (WGS) entry which is preliminary data.</text>
</comment>
<dbReference type="RefSeq" id="WP_220094667.1">
    <property type="nucleotide sequence ID" value="NZ_JAKUMG010000014.1"/>
</dbReference>
<dbReference type="Proteomes" id="UP001156974">
    <property type="component" value="Unassembled WGS sequence"/>
</dbReference>
<evidence type="ECO:0000313" key="1">
    <source>
        <dbReference type="EMBL" id="MDI4670938.1"/>
    </source>
</evidence>
<sequence length="218" mass="25528">MPSSNIKRSLSDSRLSTYEQIVFNGTALSTEQALKLYAWNAQVSAAFFAPLHLCEVVFRNAVSEALERKYGLNWPWNTTFERSLPNPDRGYSPRRDLINARNGQNTTGKVIPELKFVFWEKLLTRRFDDRLWTPFLHTVFPNHEVTLSVPEMRNKLRVLLENVRGLRNRIAHHEPIIARDLELDFKNIDLLINYRCSDTAHWTYKNQLVTPLMELKPF</sequence>
<evidence type="ECO:0000313" key="2">
    <source>
        <dbReference type="Proteomes" id="UP001156974"/>
    </source>
</evidence>
<evidence type="ECO:0008006" key="3">
    <source>
        <dbReference type="Google" id="ProtNLM"/>
    </source>
</evidence>
<dbReference type="EMBL" id="JAKUMG010000014">
    <property type="protein sequence ID" value="MDI4670938.1"/>
    <property type="molecule type" value="Genomic_DNA"/>
</dbReference>
<organism evidence="1 2">
    <name type="scientific">Pseudoalteromonas shioyasakiensis</name>
    <dbReference type="NCBI Taxonomy" id="1190813"/>
    <lineage>
        <taxon>Bacteria</taxon>
        <taxon>Pseudomonadati</taxon>
        <taxon>Pseudomonadota</taxon>
        <taxon>Gammaproteobacteria</taxon>
        <taxon>Alteromonadales</taxon>
        <taxon>Pseudoalteromonadaceae</taxon>
        <taxon>Pseudoalteromonas</taxon>
    </lineage>
</organism>
<protein>
    <recommendedName>
        <fullName evidence="3">Abi-like protein</fullName>
    </recommendedName>
</protein>
<accession>A0ABT6U437</accession>
<proteinExistence type="predicted"/>
<gene>
    <name evidence="1" type="ORF">MKZ47_17865</name>
</gene>
<reference evidence="1 2" key="1">
    <citation type="submission" date="2022-02" db="EMBL/GenBank/DDBJ databases">
        <title>Genome analysis of Beneficial Microorganisms for Coral consortium from Pocillopora damicornis.</title>
        <authorList>
            <person name="Rosado P.M."/>
            <person name="Cardoso P.M."/>
            <person name="Rosado J.G."/>
            <person name="Schultz J."/>
            <person name="Rocha U."/>
            <person name="Costa T.K."/>
            <person name="Peixoto R.S."/>
        </authorList>
    </citation>
    <scope>NUCLEOTIDE SEQUENCE [LARGE SCALE GENOMIC DNA]</scope>
    <source>
        <strain evidence="1 2">BMC5</strain>
    </source>
</reference>
<keyword evidence="2" id="KW-1185">Reference proteome</keyword>
<name>A0ABT6U437_9GAMM</name>